<name>A0A2S9JEW6_9SPHI</name>
<dbReference type="Pfam" id="PF07980">
    <property type="entry name" value="SusD_RagB"/>
    <property type="match status" value="1"/>
</dbReference>
<dbReference type="InterPro" id="IPR033985">
    <property type="entry name" value="SusD-like_N"/>
</dbReference>
<comment type="similarity">
    <text evidence="2">Belongs to the SusD family.</text>
</comment>
<dbReference type="Gene3D" id="1.25.40.390">
    <property type="match status" value="1"/>
</dbReference>
<dbReference type="PROSITE" id="PS51257">
    <property type="entry name" value="PROKAR_LIPOPROTEIN"/>
    <property type="match status" value="1"/>
</dbReference>
<keyword evidence="9" id="KW-1185">Reference proteome</keyword>
<dbReference type="Proteomes" id="UP000238642">
    <property type="component" value="Unassembled WGS sequence"/>
</dbReference>
<comment type="subcellular location">
    <subcellularLocation>
        <location evidence="1">Cell outer membrane</location>
    </subcellularLocation>
</comment>
<sequence length="560" mass="63665">MKKNLFISIFILSVAFSSCEKFLEENNISGITAENYYVDVAGYESLINSCYASLRNIYGINPSLFEWGTDIGTRGEIELVSGSANDVPAEQLNEYRTLTPDNDPINTFFSAAFSGIQRCNTAIHRADEIADLGEELKARRTAEARFLRAYYYYLLVENFGSVPIVEEEFTEPVSHFEPASEQMVYEFLLNELSAIIPSLETDPTKVEAGKVTQGAAKQLQALLYLTKGYKSFGSNADFTQAAQIGDELINGSAYSLQPSFAEVFEPGNEKNREIIFSVQYGPQPGYNGNAQNIMFGWRYWREQGFDEVSAVTDYNRRRSDFMPTQFLYTLFNTTKDARYEATFLSELYATKDEGNIKKGDLRFYFPFPDQPFTSADEANLKTNNPRVEVIRFERWKQAFSNVGGAEKFPMINKFYAPDAGLPYNNEFTYASTKDVFLFRLGETYLITAEAYYNAGETNKAVEKLNVLRERAAKAGQSLAITAADVDLDFILDERAREMAGEYKRWLDLKRTRKLERAFEHNILTKMANPSGIVDNKYYLRPIPQSVIDRDTGEYPQNDGY</sequence>
<dbReference type="AlphaFoldDB" id="A0A2S9JEW6"/>
<evidence type="ECO:0000313" key="9">
    <source>
        <dbReference type="Proteomes" id="UP000238642"/>
    </source>
</evidence>
<feature type="domain" description="SusD-like N-terminal" evidence="7">
    <location>
        <begin position="41"/>
        <end position="216"/>
    </location>
</feature>
<evidence type="ECO:0000256" key="2">
    <source>
        <dbReference type="ARBA" id="ARBA00006275"/>
    </source>
</evidence>
<keyword evidence="4" id="KW-0472">Membrane</keyword>
<evidence type="ECO:0000313" key="8">
    <source>
        <dbReference type="EMBL" id="PRD51465.1"/>
    </source>
</evidence>
<dbReference type="SUPFAM" id="SSF48452">
    <property type="entry name" value="TPR-like"/>
    <property type="match status" value="1"/>
</dbReference>
<dbReference type="InterPro" id="IPR012944">
    <property type="entry name" value="SusD_RagB_dom"/>
</dbReference>
<dbReference type="GO" id="GO:0009279">
    <property type="term" value="C:cell outer membrane"/>
    <property type="evidence" value="ECO:0007669"/>
    <property type="project" value="UniProtKB-SubCell"/>
</dbReference>
<organism evidence="8 9">
    <name type="scientific">Sphingobacterium gobiense</name>
    <dbReference type="NCBI Taxonomy" id="1382456"/>
    <lineage>
        <taxon>Bacteria</taxon>
        <taxon>Pseudomonadati</taxon>
        <taxon>Bacteroidota</taxon>
        <taxon>Sphingobacteriia</taxon>
        <taxon>Sphingobacteriales</taxon>
        <taxon>Sphingobacteriaceae</taxon>
        <taxon>Sphingobacterium</taxon>
    </lineage>
</organism>
<keyword evidence="3" id="KW-0732">Signal</keyword>
<proteinExistence type="inferred from homology"/>
<keyword evidence="5" id="KW-0998">Cell outer membrane</keyword>
<dbReference type="RefSeq" id="WP_105727753.1">
    <property type="nucleotide sequence ID" value="NZ_PVBS01000005.1"/>
</dbReference>
<reference evidence="8 9" key="1">
    <citation type="submission" date="2018-02" db="EMBL/GenBank/DDBJ databases">
        <title>The draft genome of Sphingobacterium gobiense H7.</title>
        <authorList>
            <person name="Li L."/>
            <person name="Liu L."/>
            <person name="Zhang X."/>
            <person name="Wang T."/>
            <person name="Liang L."/>
        </authorList>
    </citation>
    <scope>NUCLEOTIDE SEQUENCE [LARGE SCALE GENOMIC DNA]</scope>
    <source>
        <strain evidence="8 9">ACCC 05757</strain>
    </source>
</reference>
<gene>
    <name evidence="8" type="ORF">C5749_18195</name>
</gene>
<evidence type="ECO:0000256" key="5">
    <source>
        <dbReference type="ARBA" id="ARBA00023237"/>
    </source>
</evidence>
<evidence type="ECO:0000259" key="7">
    <source>
        <dbReference type="Pfam" id="PF14322"/>
    </source>
</evidence>
<evidence type="ECO:0000259" key="6">
    <source>
        <dbReference type="Pfam" id="PF07980"/>
    </source>
</evidence>
<dbReference type="EMBL" id="PVBS01000005">
    <property type="protein sequence ID" value="PRD51465.1"/>
    <property type="molecule type" value="Genomic_DNA"/>
</dbReference>
<evidence type="ECO:0000256" key="3">
    <source>
        <dbReference type="ARBA" id="ARBA00022729"/>
    </source>
</evidence>
<dbReference type="Pfam" id="PF14322">
    <property type="entry name" value="SusD-like_3"/>
    <property type="match status" value="1"/>
</dbReference>
<accession>A0A2S9JEW6</accession>
<evidence type="ECO:0000256" key="4">
    <source>
        <dbReference type="ARBA" id="ARBA00023136"/>
    </source>
</evidence>
<protein>
    <submittedName>
        <fullName evidence="8">RagB/SusD family nutrient uptake outer membrane protein</fullName>
    </submittedName>
</protein>
<evidence type="ECO:0000256" key="1">
    <source>
        <dbReference type="ARBA" id="ARBA00004442"/>
    </source>
</evidence>
<dbReference type="InterPro" id="IPR011990">
    <property type="entry name" value="TPR-like_helical_dom_sf"/>
</dbReference>
<feature type="domain" description="RagB/SusD" evidence="6">
    <location>
        <begin position="273"/>
        <end position="560"/>
    </location>
</feature>
<dbReference type="OrthoDB" id="5694214at2"/>
<comment type="caution">
    <text evidence="8">The sequence shown here is derived from an EMBL/GenBank/DDBJ whole genome shotgun (WGS) entry which is preliminary data.</text>
</comment>